<sequence length="30" mass="3719">MKPRQQEFKRPMFDIKIDLDEISLNINRDQ</sequence>
<comment type="caution">
    <text evidence="1">The sequence shown here is derived from an EMBL/GenBank/DDBJ whole genome shotgun (WGS) entry which is preliminary data.</text>
</comment>
<accession>A0A820IKQ3</accession>
<gene>
    <name evidence="1" type="ORF">JBS370_LOCUS40763</name>
</gene>
<evidence type="ECO:0000313" key="1">
    <source>
        <dbReference type="EMBL" id="CAF4312661.1"/>
    </source>
</evidence>
<protein>
    <submittedName>
        <fullName evidence="1">Uncharacterized protein</fullName>
    </submittedName>
</protein>
<dbReference type="EMBL" id="CAJOBD010039125">
    <property type="protein sequence ID" value="CAF4312661.1"/>
    <property type="molecule type" value="Genomic_DNA"/>
</dbReference>
<evidence type="ECO:0000313" key="2">
    <source>
        <dbReference type="Proteomes" id="UP000663836"/>
    </source>
</evidence>
<proteinExistence type="predicted"/>
<reference evidence="1" key="1">
    <citation type="submission" date="2021-02" db="EMBL/GenBank/DDBJ databases">
        <authorList>
            <person name="Nowell W R."/>
        </authorList>
    </citation>
    <scope>NUCLEOTIDE SEQUENCE</scope>
</reference>
<feature type="non-terminal residue" evidence="1">
    <location>
        <position position="30"/>
    </location>
</feature>
<organism evidence="1 2">
    <name type="scientific">Rotaria sordida</name>
    <dbReference type="NCBI Taxonomy" id="392033"/>
    <lineage>
        <taxon>Eukaryota</taxon>
        <taxon>Metazoa</taxon>
        <taxon>Spiralia</taxon>
        <taxon>Gnathifera</taxon>
        <taxon>Rotifera</taxon>
        <taxon>Eurotatoria</taxon>
        <taxon>Bdelloidea</taxon>
        <taxon>Philodinida</taxon>
        <taxon>Philodinidae</taxon>
        <taxon>Rotaria</taxon>
    </lineage>
</organism>
<dbReference type="AlphaFoldDB" id="A0A820IKQ3"/>
<dbReference type="Proteomes" id="UP000663836">
    <property type="component" value="Unassembled WGS sequence"/>
</dbReference>
<name>A0A820IKQ3_9BILA</name>